<dbReference type="Pfam" id="PF00133">
    <property type="entry name" value="tRNA-synt_1"/>
    <property type="match status" value="1"/>
</dbReference>
<evidence type="ECO:0000259" key="9">
    <source>
        <dbReference type="Pfam" id="PF00133"/>
    </source>
</evidence>
<dbReference type="InterPro" id="IPR009080">
    <property type="entry name" value="tRNAsynth_Ia_anticodon-bd"/>
</dbReference>
<dbReference type="GO" id="GO:0006428">
    <property type="term" value="P:isoleucyl-tRNA aminoacylation"/>
    <property type="evidence" value="ECO:0007669"/>
    <property type="project" value="UniProtKB-UniRule"/>
</dbReference>
<evidence type="ECO:0000313" key="12">
    <source>
        <dbReference type="Proteomes" id="UP000722459"/>
    </source>
</evidence>
<dbReference type="GO" id="GO:0000049">
    <property type="term" value="F:tRNA binding"/>
    <property type="evidence" value="ECO:0007669"/>
    <property type="project" value="InterPro"/>
</dbReference>
<evidence type="ECO:0000256" key="2">
    <source>
        <dbReference type="ARBA" id="ARBA00022598"/>
    </source>
</evidence>
<evidence type="ECO:0000256" key="1">
    <source>
        <dbReference type="ARBA" id="ARBA00013165"/>
    </source>
</evidence>
<dbReference type="InterPro" id="IPR002300">
    <property type="entry name" value="aa-tRNA-synth_Ia"/>
</dbReference>
<dbReference type="PRINTS" id="PR00984">
    <property type="entry name" value="TRNASYNTHILE"/>
</dbReference>
<dbReference type="Gene3D" id="3.40.50.620">
    <property type="entry name" value="HUPs"/>
    <property type="match status" value="2"/>
</dbReference>
<dbReference type="Gene3D" id="1.10.730.10">
    <property type="entry name" value="Isoleucyl-tRNA Synthetase, Domain 1"/>
    <property type="match status" value="1"/>
</dbReference>
<evidence type="ECO:0000256" key="7">
    <source>
        <dbReference type="ARBA" id="ARBA00048359"/>
    </source>
</evidence>
<dbReference type="InterPro" id="IPR023586">
    <property type="entry name" value="Ile-tRNA-ligase_type2"/>
</dbReference>
<dbReference type="InterPro" id="IPR014729">
    <property type="entry name" value="Rossmann-like_a/b/a_fold"/>
</dbReference>
<dbReference type="AlphaFoldDB" id="A0A8T5GFM9"/>
<organism evidence="11 12">
    <name type="scientific">Candidatus Iainarchaeum sp</name>
    <dbReference type="NCBI Taxonomy" id="3101447"/>
    <lineage>
        <taxon>Archaea</taxon>
        <taxon>Candidatus Iainarchaeota</taxon>
        <taxon>Candidatus Iainarchaeia</taxon>
        <taxon>Candidatus Iainarchaeales</taxon>
        <taxon>Candidatus Iainarchaeaceae</taxon>
        <taxon>Candidatus Iainarchaeum</taxon>
    </lineage>
</organism>
<dbReference type="CDD" id="cd07961">
    <property type="entry name" value="Anticodon_Ia_Ile_ABEc"/>
    <property type="match status" value="1"/>
</dbReference>
<dbReference type="InterPro" id="IPR033709">
    <property type="entry name" value="Anticodon_Ile_ABEc"/>
</dbReference>
<feature type="domain" description="Aminoacyl-tRNA synthetase class Ia" evidence="9">
    <location>
        <begin position="10"/>
        <end position="620"/>
    </location>
</feature>
<dbReference type="CDD" id="cd00818">
    <property type="entry name" value="IleRS_core"/>
    <property type="match status" value="1"/>
</dbReference>
<dbReference type="SUPFAM" id="SSF50677">
    <property type="entry name" value="ValRS/IleRS/LeuRS editing domain"/>
    <property type="match status" value="1"/>
</dbReference>
<evidence type="ECO:0000256" key="5">
    <source>
        <dbReference type="ARBA" id="ARBA00022917"/>
    </source>
</evidence>
<dbReference type="GO" id="GO:0002161">
    <property type="term" value="F:aminoacyl-tRNA deacylase activity"/>
    <property type="evidence" value="ECO:0007669"/>
    <property type="project" value="InterPro"/>
</dbReference>
<feature type="domain" description="Methionyl/Valyl/Leucyl/Isoleucyl-tRNA synthetase anticodon-binding" evidence="10">
    <location>
        <begin position="665"/>
        <end position="814"/>
    </location>
</feature>
<dbReference type="Pfam" id="PF08264">
    <property type="entry name" value="Anticodon_1"/>
    <property type="match status" value="1"/>
</dbReference>
<protein>
    <recommendedName>
        <fullName evidence="1 8">Isoleucine--tRNA ligase</fullName>
        <ecNumber evidence="1 8">6.1.1.5</ecNumber>
    </recommendedName>
</protein>
<evidence type="ECO:0000259" key="10">
    <source>
        <dbReference type="Pfam" id="PF08264"/>
    </source>
</evidence>
<keyword evidence="3" id="KW-0547">Nucleotide-binding</keyword>
<comment type="caution">
    <text evidence="11">The sequence shown here is derived from an EMBL/GenBank/DDBJ whole genome shotgun (WGS) entry which is preliminary data.</text>
</comment>
<dbReference type="PANTHER" id="PTHR42780">
    <property type="entry name" value="SOLEUCYL-TRNA SYNTHETASE"/>
    <property type="match status" value="1"/>
</dbReference>
<dbReference type="InterPro" id="IPR009008">
    <property type="entry name" value="Val/Leu/Ile-tRNA-synth_edit"/>
</dbReference>
<evidence type="ECO:0000313" key="11">
    <source>
        <dbReference type="EMBL" id="MBT4870944.1"/>
    </source>
</evidence>
<keyword evidence="4" id="KW-0067">ATP-binding</keyword>
<keyword evidence="2 11" id="KW-0436">Ligase</keyword>
<dbReference type="NCBIfam" id="TIGR00392">
    <property type="entry name" value="ileS"/>
    <property type="match status" value="1"/>
</dbReference>
<dbReference type="EMBL" id="JABJNZ010000064">
    <property type="protein sequence ID" value="MBT4870944.1"/>
    <property type="molecule type" value="Genomic_DNA"/>
</dbReference>
<dbReference type="SUPFAM" id="SSF47323">
    <property type="entry name" value="Anticodon-binding domain of a subclass of class I aminoacyl-tRNA synthetases"/>
    <property type="match status" value="1"/>
</dbReference>
<dbReference type="SUPFAM" id="SSF52374">
    <property type="entry name" value="Nucleotidylyl transferase"/>
    <property type="match status" value="1"/>
</dbReference>
<dbReference type="GO" id="GO:0005737">
    <property type="term" value="C:cytoplasm"/>
    <property type="evidence" value="ECO:0007669"/>
    <property type="project" value="UniProtKB-UniRule"/>
</dbReference>
<dbReference type="EC" id="6.1.1.5" evidence="1 8"/>
<dbReference type="GO" id="GO:0005524">
    <property type="term" value="F:ATP binding"/>
    <property type="evidence" value="ECO:0007669"/>
    <property type="project" value="UniProtKB-KW"/>
</dbReference>
<evidence type="ECO:0000256" key="3">
    <source>
        <dbReference type="ARBA" id="ARBA00022741"/>
    </source>
</evidence>
<dbReference type="InterPro" id="IPR002301">
    <property type="entry name" value="Ile-tRNA-ligase"/>
</dbReference>
<accession>A0A8T5GFM9</accession>
<dbReference type="Proteomes" id="UP000722459">
    <property type="component" value="Unassembled WGS sequence"/>
</dbReference>
<sequence length="942" mass="109197">MKRQEIEDNITNYWEKNKVFERSVEERPKNNEYVFYDGPPFATGLPHHGHIMSLITKDLFPRYHTMKGYRVERRWGWDCHGLPIENIVEKDLKIKEKKQIEEMGVDKFNEVARTKVLGYVDEWKKTVGRIGKWIEFDDSYKTMDQTYMESVWSIFKKLYDKGFIYEGKKVLMYCPRCETPLANSEIQMDNSYKDVVEKTATVGFKIKGSEDEYLLAWTTTPWTLIGNVAIAVNPKLTYAKVDVFGKKFILAKDLLDATFKDYKIIEEFKGKKLIDVEYEPLYEMDTEGKKGFYVIDGGEEVTSEDGTGLVHMAIYGEFDYLQIRKHDLPIIQHIGANGLLEKGPEQWKGKWFKKLDGDVLEDLYNRGILVEAKEHNHSYPFCYRCETPLIYNAVDSWFVDIGKIKPKLIKKAKEINWHPKNVETRFNHIVETAPDWSISRNRFWATAIPVWKCECGEEKIIGSVKELQENATTKVEANVDLHKHIVDKIKLKCKCGKEMERIPEVLDCWFESGSMPYASKHFPFENEKWLKEHFPADFISEYIGQVRAWFYYMHVLGVLLMDKPPFKHCVVNGNILAEDGNKMSKSKGNFTDPNKLLDEYGADAFRFYLMSTPVMKAQDMNFSDEGLREVSRKLLNILTNVNRFYELFASENKVLDDDSSKDVMDKWIISKTHKLIKDSTTNLDDYNTVKVCADVLCFVDDLSTWFVRRSRDRFKSEGAEKENAFHTLAFALDNLSKVMAPITPFVAEEIYQTLRGENFEKNTSIHLEEWPKSNKKLINLDLEEKMVGVREIVSKGLDERIKVKLAVKQPLAKVIITTPIELTKELEQPIMSELNVKAVEIKKGKELLVELDTKLTPELEQEGAAREIMRKINDLRKKIGLTIQDKIGVSVETDSELINKTIEAFGTIIANSVQADDLKLEKNEGTEFVIKEQKVKIEIKKK</sequence>
<dbReference type="InterPro" id="IPR013155">
    <property type="entry name" value="M/V/L/I-tRNA-synth_anticd-bd"/>
</dbReference>
<dbReference type="PANTHER" id="PTHR42780:SF1">
    <property type="entry name" value="ISOLEUCINE--TRNA LIGASE, CYTOPLASMIC"/>
    <property type="match status" value="1"/>
</dbReference>
<keyword evidence="6" id="KW-0030">Aminoacyl-tRNA synthetase</keyword>
<evidence type="ECO:0000256" key="8">
    <source>
        <dbReference type="NCBIfam" id="TIGR00392"/>
    </source>
</evidence>
<dbReference type="Gene3D" id="3.90.740.10">
    <property type="entry name" value="Valyl/Leucyl/Isoleucyl-tRNA synthetase, editing domain"/>
    <property type="match status" value="1"/>
</dbReference>
<evidence type="ECO:0000256" key="4">
    <source>
        <dbReference type="ARBA" id="ARBA00022840"/>
    </source>
</evidence>
<comment type="catalytic activity">
    <reaction evidence="7">
        <text>tRNA(Ile) + L-isoleucine + ATP = L-isoleucyl-tRNA(Ile) + AMP + diphosphate</text>
        <dbReference type="Rhea" id="RHEA:11060"/>
        <dbReference type="Rhea" id="RHEA-COMP:9666"/>
        <dbReference type="Rhea" id="RHEA-COMP:9695"/>
        <dbReference type="ChEBI" id="CHEBI:30616"/>
        <dbReference type="ChEBI" id="CHEBI:33019"/>
        <dbReference type="ChEBI" id="CHEBI:58045"/>
        <dbReference type="ChEBI" id="CHEBI:78442"/>
        <dbReference type="ChEBI" id="CHEBI:78528"/>
        <dbReference type="ChEBI" id="CHEBI:456215"/>
        <dbReference type="EC" id="6.1.1.5"/>
    </reaction>
</comment>
<gene>
    <name evidence="11" type="ORF">HON47_05195</name>
</gene>
<dbReference type="GO" id="GO:0004822">
    <property type="term" value="F:isoleucine-tRNA ligase activity"/>
    <property type="evidence" value="ECO:0007669"/>
    <property type="project" value="UniProtKB-UniRule"/>
</dbReference>
<keyword evidence="5" id="KW-0648">Protein biosynthesis</keyword>
<reference evidence="11" key="1">
    <citation type="journal article" date="2021" name="ISME J.">
        <title>Mercury methylation by metabolically versatile and cosmopolitan marine bacteria.</title>
        <authorList>
            <person name="Lin H."/>
            <person name="Ascher D.B."/>
            <person name="Myung Y."/>
            <person name="Lamborg C.H."/>
            <person name="Hallam S.J."/>
            <person name="Gionfriddo C.M."/>
            <person name="Holt K.E."/>
            <person name="Moreau J.W."/>
        </authorList>
    </citation>
    <scope>NUCLEOTIDE SEQUENCE</scope>
    <source>
        <strain evidence="11">SI075_bin30</strain>
    </source>
</reference>
<name>A0A8T5GFM9_9ARCH</name>
<proteinExistence type="predicted"/>
<evidence type="ECO:0000256" key="6">
    <source>
        <dbReference type="ARBA" id="ARBA00023146"/>
    </source>
</evidence>